<feature type="non-terminal residue" evidence="3">
    <location>
        <position position="134"/>
    </location>
</feature>
<feature type="domain" description="CCHC-type" evidence="2">
    <location>
        <begin position="102"/>
        <end position="117"/>
    </location>
</feature>
<dbReference type="PROSITE" id="PS50158">
    <property type="entry name" value="ZF_CCHC"/>
    <property type="match status" value="2"/>
</dbReference>
<dbReference type="InterPro" id="IPR036875">
    <property type="entry name" value="Znf_CCHC_sf"/>
</dbReference>
<dbReference type="PANTHER" id="PTHR46486:SF1">
    <property type="entry name" value="CCHC-TYPE DOMAIN-CONTAINING PROTEIN"/>
    <property type="match status" value="1"/>
</dbReference>
<dbReference type="SUPFAM" id="SSF57756">
    <property type="entry name" value="Retrovirus zinc finger-like domains"/>
    <property type="match status" value="1"/>
</dbReference>
<comment type="caution">
    <text evidence="3">The sequence shown here is derived from an EMBL/GenBank/DDBJ whole genome shotgun (WGS) entry which is preliminary data.</text>
</comment>
<accession>A0ABS2XMY7</accession>
<evidence type="ECO:0000313" key="4">
    <source>
        <dbReference type="Proteomes" id="UP001166093"/>
    </source>
</evidence>
<dbReference type="Proteomes" id="UP001166093">
    <property type="component" value="Unassembled WGS sequence"/>
</dbReference>
<proteinExistence type="predicted"/>
<protein>
    <submittedName>
        <fullName evidence="3">ZCHC3 protein</fullName>
    </submittedName>
</protein>
<dbReference type="Gene3D" id="4.10.60.10">
    <property type="entry name" value="Zinc finger, CCHC-type"/>
    <property type="match status" value="1"/>
</dbReference>
<keyword evidence="1" id="KW-0479">Metal-binding</keyword>
<dbReference type="Pfam" id="PF23058">
    <property type="entry name" value="RBD_ZCCHC3_2nd"/>
    <property type="match status" value="1"/>
</dbReference>
<evidence type="ECO:0000256" key="1">
    <source>
        <dbReference type="PROSITE-ProRule" id="PRU00047"/>
    </source>
</evidence>
<keyword evidence="4" id="KW-1185">Reference proteome</keyword>
<organism evidence="3 4">
    <name type="scientific">Polyodon spathula</name>
    <name type="common">North American paddlefish</name>
    <name type="synonym">Squalus spathula</name>
    <dbReference type="NCBI Taxonomy" id="7913"/>
    <lineage>
        <taxon>Eukaryota</taxon>
        <taxon>Metazoa</taxon>
        <taxon>Chordata</taxon>
        <taxon>Craniata</taxon>
        <taxon>Vertebrata</taxon>
        <taxon>Euteleostomi</taxon>
        <taxon>Actinopterygii</taxon>
        <taxon>Chondrostei</taxon>
        <taxon>Acipenseriformes</taxon>
        <taxon>Polyodontidae</taxon>
        <taxon>Polyodon</taxon>
    </lineage>
</organism>
<evidence type="ECO:0000259" key="2">
    <source>
        <dbReference type="PROSITE" id="PS50158"/>
    </source>
</evidence>
<keyword evidence="1" id="KW-0862">Zinc</keyword>
<dbReference type="InterPro" id="IPR057811">
    <property type="entry name" value="RBD_ZCCHC3_2nd"/>
</dbReference>
<dbReference type="InterPro" id="IPR001878">
    <property type="entry name" value="Znf_CCHC"/>
</dbReference>
<dbReference type="SMART" id="SM00343">
    <property type="entry name" value="ZnF_C2HC"/>
    <property type="match status" value="3"/>
</dbReference>
<keyword evidence="1" id="KW-0863">Zinc-finger</keyword>
<dbReference type="PANTHER" id="PTHR46486">
    <property type="entry name" value="CCHC-TYPE DOMAIN-CONTAINING PROTEIN"/>
    <property type="match status" value="1"/>
</dbReference>
<reference evidence="3" key="1">
    <citation type="journal article" date="2021" name="Cell">
        <title>Tracing the genetic footprints of vertebrate landing in non-teleost ray-finned fishes.</title>
        <authorList>
            <person name="Bi X."/>
            <person name="Wang K."/>
            <person name="Yang L."/>
            <person name="Pan H."/>
            <person name="Jiang H."/>
            <person name="Wei Q."/>
            <person name="Fang M."/>
            <person name="Yu H."/>
            <person name="Zhu C."/>
            <person name="Cai Y."/>
            <person name="He Y."/>
            <person name="Gan X."/>
            <person name="Zeng H."/>
            <person name="Yu D."/>
            <person name="Zhu Y."/>
            <person name="Jiang H."/>
            <person name="Qiu Q."/>
            <person name="Yang H."/>
            <person name="Zhang Y.E."/>
            <person name="Wang W."/>
            <person name="Zhu M."/>
            <person name="He S."/>
            <person name="Zhang G."/>
        </authorList>
    </citation>
    <scope>NUCLEOTIDE SEQUENCE</scope>
    <source>
        <strain evidence="3">Pddl_001</strain>
    </source>
</reference>
<evidence type="ECO:0000313" key="3">
    <source>
        <dbReference type="EMBL" id="MBN3275479.1"/>
    </source>
</evidence>
<sequence length="134" mass="14779">LFVFMFNPHVTDEEVKIFVGSVCDIFSGPEKVCDPMGIWNGKRRFFVRLRITSAEAGGIVHLPGIVQIGGNRGYLSYPGQPRNCYKCGEGGHEAAKCSALFCRKCQSTGHEAKDCEEPKKCSKCGGLDHLYKDC</sequence>
<feature type="domain" description="CCHC-type" evidence="2">
    <location>
        <begin position="84"/>
        <end position="97"/>
    </location>
</feature>
<gene>
    <name evidence="3" type="primary">Zcchc3_31</name>
    <name evidence="3" type="ORF">GTO93_0009337</name>
</gene>
<dbReference type="EMBL" id="JAAWVQ010051073">
    <property type="protein sequence ID" value="MBN3275479.1"/>
    <property type="molecule type" value="Genomic_DNA"/>
</dbReference>
<dbReference type="Pfam" id="PF00098">
    <property type="entry name" value="zf-CCHC"/>
    <property type="match status" value="1"/>
</dbReference>
<name>A0ABS2XMY7_POLSP</name>
<feature type="non-terminal residue" evidence="3">
    <location>
        <position position="1"/>
    </location>
</feature>